<reference evidence="2 3" key="1">
    <citation type="submission" date="2024-05" db="EMBL/GenBank/DDBJ databases">
        <authorList>
            <person name="Park S."/>
        </authorList>
    </citation>
    <scope>NUCLEOTIDE SEQUENCE [LARGE SCALE GENOMIC DNA]</scope>
    <source>
        <strain evidence="2 3">DGU5</strain>
    </source>
</reference>
<organism evidence="2 3">
    <name type="scientific">Aurantiacibacter flavus</name>
    <dbReference type="NCBI Taxonomy" id="3145232"/>
    <lineage>
        <taxon>Bacteria</taxon>
        <taxon>Pseudomonadati</taxon>
        <taxon>Pseudomonadota</taxon>
        <taxon>Alphaproteobacteria</taxon>
        <taxon>Sphingomonadales</taxon>
        <taxon>Erythrobacteraceae</taxon>
        <taxon>Aurantiacibacter</taxon>
    </lineage>
</organism>
<dbReference type="Gene3D" id="3.40.630.30">
    <property type="match status" value="1"/>
</dbReference>
<dbReference type="EMBL" id="JBDLBR010000003">
    <property type="protein sequence ID" value="MEN7537418.1"/>
    <property type="molecule type" value="Genomic_DNA"/>
</dbReference>
<accession>A0ABV0CX27</accession>
<feature type="domain" description="N-acetyltransferase" evidence="1">
    <location>
        <begin position="10"/>
        <end position="157"/>
    </location>
</feature>
<dbReference type="Proteomes" id="UP001484535">
    <property type="component" value="Unassembled WGS sequence"/>
</dbReference>
<name>A0ABV0CX27_9SPHN</name>
<protein>
    <submittedName>
        <fullName evidence="2">GNAT family N-acetyltransferase</fullName>
    </submittedName>
</protein>
<dbReference type="RefSeq" id="WP_346784873.1">
    <property type="nucleotide sequence ID" value="NZ_JBDLBR010000003.1"/>
</dbReference>
<evidence type="ECO:0000259" key="1">
    <source>
        <dbReference type="Pfam" id="PF13302"/>
    </source>
</evidence>
<dbReference type="InterPro" id="IPR051531">
    <property type="entry name" value="N-acetyltransferase"/>
</dbReference>
<gene>
    <name evidence="2" type="ORF">ABDJ38_09560</name>
</gene>
<dbReference type="Pfam" id="PF13302">
    <property type="entry name" value="Acetyltransf_3"/>
    <property type="match status" value="1"/>
</dbReference>
<evidence type="ECO:0000313" key="3">
    <source>
        <dbReference type="Proteomes" id="UP001484535"/>
    </source>
</evidence>
<dbReference type="InterPro" id="IPR000182">
    <property type="entry name" value="GNAT_dom"/>
</dbReference>
<proteinExistence type="predicted"/>
<dbReference type="PANTHER" id="PTHR43792:SF1">
    <property type="entry name" value="N-ACETYLTRANSFERASE DOMAIN-CONTAINING PROTEIN"/>
    <property type="match status" value="1"/>
</dbReference>
<sequence>MAETILETARLRLHAWDDASWDDFVRLTNTPAVMRWLGGVQDGEALASTRTRLEDYLNRYGHTFWACRRHDDGGYLANELIGMVGFKRATLEGTKVFGMLEIGWRLREDAWSKGYAKEGTSACLDYILAAKDDEDVVALTVEGNKDSWGLMQRLGMQRREDWDFFDPNYPPELNPTIVHHITRAQWQDSL</sequence>
<dbReference type="SUPFAM" id="SSF55729">
    <property type="entry name" value="Acyl-CoA N-acyltransferases (Nat)"/>
    <property type="match status" value="1"/>
</dbReference>
<comment type="caution">
    <text evidence="2">The sequence shown here is derived from an EMBL/GenBank/DDBJ whole genome shotgun (WGS) entry which is preliminary data.</text>
</comment>
<evidence type="ECO:0000313" key="2">
    <source>
        <dbReference type="EMBL" id="MEN7537418.1"/>
    </source>
</evidence>
<dbReference type="PANTHER" id="PTHR43792">
    <property type="entry name" value="GNAT FAMILY, PUTATIVE (AFU_ORTHOLOGUE AFUA_3G00765)-RELATED-RELATED"/>
    <property type="match status" value="1"/>
</dbReference>
<dbReference type="InterPro" id="IPR016181">
    <property type="entry name" value="Acyl_CoA_acyltransferase"/>
</dbReference>
<keyword evidence="3" id="KW-1185">Reference proteome</keyword>